<keyword evidence="1 3" id="KW-0808">Transferase</keyword>
<dbReference type="KEGG" id="ruv:EC9_31930"/>
<dbReference type="GO" id="GO:0019288">
    <property type="term" value="P:isopentenyl diphosphate biosynthetic process, methylerythritol 4-phosphate pathway"/>
    <property type="evidence" value="ECO:0007669"/>
    <property type="project" value="UniProtKB-UniRule"/>
</dbReference>
<feature type="site" description="Positions MEP for the nucleophilic attack" evidence="3">
    <location>
        <position position="160"/>
    </location>
</feature>
<dbReference type="InterPro" id="IPR050088">
    <property type="entry name" value="IspD/TarI_cytidylyltransf_bact"/>
</dbReference>
<protein>
    <recommendedName>
        <fullName evidence="3">2-C-methyl-D-erythritol 4-phosphate cytidylyltransferase</fullName>
        <ecNumber evidence="3">2.7.7.60</ecNumber>
    </recommendedName>
    <alternativeName>
        <fullName evidence="3">4-diphosphocytidyl-2C-methyl-D-erythritol synthase</fullName>
    </alternativeName>
    <alternativeName>
        <fullName evidence="3">MEP cytidylyltransferase</fullName>
        <shortName evidence="3">MCT</shortName>
    </alternativeName>
</protein>
<dbReference type="Pfam" id="PF01128">
    <property type="entry name" value="IspD"/>
    <property type="match status" value="1"/>
</dbReference>
<keyword evidence="5" id="KW-1185">Reference proteome</keyword>
<organism evidence="4 5">
    <name type="scientific">Rosistilla ulvae</name>
    <dbReference type="NCBI Taxonomy" id="1930277"/>
    <lineage>
        <taxon>Bacteria</taxon>
        <taxon>Pseudomonadati</taxon>
        <taxon>Planctomycetota</taxon>
        <taxon>Planctomycetia</taxon>
        <taxon>Pirellulales</taxon>
        <taxon>Pirellulaceae</taxon>
        <taxon>Rosistilla</taxon>
    </lineage>
</organism>
<dbReference type="RefSeq" id="WP_145346587.1">
    <property type="nucleotide sequence ID" value="NZ_CP036261.1"/>
</dbReference>
<evidence type="ECO:0000313" key="4">
    <source>
        <dbReference type="EMBL" id="QDS88997.1"/>
    </source>
</evidence>
<dbReference type="SUPFAM" id="SSF53448">
    <property type="entry name" value="Nucleotide-diphospho-sugar transferases"/>
    <property type="match status" value="1"/>
</dbReference>
<reference evidence="4 5" key="1">
    <citation type="submission" date="2019-02" db="EMBL/GenBank/DDBJ databases">
        <title>Deep-cultivation of Planctomycetes and their phenomic and genomic characterization uncovers novel biology.</title>
        <authorList>
            <person name="Wiegand S."/>
            <person name="Jogler M."/>
            <person name="Boedeker C."/>
            <person name="Pinto D."/>
            <person name="Vollmers J."/>
            <person name="Rivas-Marin E."/>
            <person name="Kohn T."/>
            <person name="Peeters S.H."/>
            <person name="Heuer A."/>
            <person name="Rast P."/>
            <person name="Oberbeckmann S."/>
            <person name="Bunk B."/>
            <person name="Jeske O."/>
            <person name="Meyerdierks A."/>
            <person name="Storesund J.E."/>
            <person name="Kallscheuer N."/>
            <person name="Luecker S."/>
            <person name="Lage O.M."/>
            <person name="Pohl T."/>
            <person name="Merkel B.J."/>
            <person name="Hornburger P."/>
            <person name="Mueller R.-W."/>
            <person name="Bruemmer F."/>
            <person name="Labrenz M."/>
            <person name="Spormann A.M."/>
            <person name="Op den Camp H."/>
            <person name="Overmann J."/>
            <person name="Amann R."/>
            <person name="Jetten M.S.M."/>
            <person name="Mascher T."/>
            <person name="Medema M.H."/>
            <person name="Devos D.P."/>
            <person name="Kaster A.-K."/>
            <person name="Ovreas L."/>
            <person name="Rohde M."/>
            <person name="Galperin M.Y."/>
            <person name="Jogler C."/>
        </authorList>
    </citation>
    <scope>NUCLEOTIDE SEQUENCE [LARGE SCALE GENOMIC DNA]</scope>
    <source>
        <strain evidence="4 5">EC9</strain>
    </source>
</reference>
<dbReference type="AlphaFoldDB" id="A0A517M2A1"/>
<evidence type="ECO:0000256" key="3">
    <source>
        <dbReference type="HAMAP-Rule" id="MF_00108"/>
    </source>
</evidence>
<dbReference type="CDD" id="cd02516">
    <property type="entry name" value="CDP-ME_synthetase"/>
    <property type="match status" value="1"/>
</dbReference>
<evidence type="ECO:0000256" key="2">
    <source>
        <dbReference type="ARBA" id="ARBA00022695"/>
    </source>
</evidence>
<dbReference type="Gene3D" id="3.90.550.10">
    <property type="entry name" value="Spore Coat Polysaccharide Biosynthesis Protein SpsA, Chain A"/>
    <property type="match status" value="1"/>
</dbReference>
<feature type="site" description="Transition state stabilizer" evidence="3">
    <location>
        <position position="29"/>
    </location>
</feature>
<evidence type="ECO:0000313" key="5">
    <source>
        <dbReference type="Proteomes" id="UP000319557"/>
    </source>
</evidence>
<sequence>MDATLEPGSVAVILPAAGTSRRFGGPQSKIFATLAGHPVWWHAANRLRSFSEVGQIVIAIHPDDRPRWESEFADAVASLRIDLVDGGGERYESVLRAIERIEGASFIAVHDAARPLVSHTDLQRLFDAATTRDAVMLATPVRGTIKRSDDESIVQTTVDRSRLWEAQTPQMFRRELLIDAYARWRGWPVTDDASLVERAGGKVFLVEGSPMNLKITGPDDLLLAEAILQASR</sequence>
<dbReference type="NCBIfam" id="TIGR00453">
    <property type="entry name" value="ispD"/>
    <property type="match status" value="1"/>
</dbReference>
<dbReference type="PANTHER" id="PTHR32125">
    <property type="entry name" value="2-C-METHYL-D-ERYTHRITOL 4-PHOSPHATE CYTIDYLYLTRANSFERASE, CHLOROPLASTIC"/>
    <property type="match status" value="1"/>
</dbReference>
<comment type="function">
    <text evidence="3">Catalyzes the formation of 4-diphosphocytidyl-2-C-methyl-D-erythritol from CTP and 2-C-methyl-D-erythritol 4-phosphate (MEP).</text>
</comment>
<dbReference type="PANTHER" id="PTHR32125:SF4">
    <property type="entry name" value="2-C-METHYL-D-ERYTHRITOL 4-PHOSPHATE CYTIDYLYLTRANSFERASE, CHLOROPLASTIC"/>
    <property type="match status" value="1"/>
</dbReference>
<comment type="similarity">
    <text evidence="3">Belongs to the IspD/TarI cytidylyltransferase family. IspD subfamily.</text>
</comment>
<dbReference type="InterPro" id="IPR034683">
    <property type="entry name" value="IspD/TarI"/>
</dbReference>
<feature type="site" description="Transition state stabilizer" evidence="3">
    <location>
        <position position="22"/>
    </location>
</feature>
<dbReference type="InterPro" id="IPR001228">
    <property type="entry name" value="IspD"/>
</dbReference>
<dbReference type="OrthoDB" id="9806837at2"/>
<comment type="pathway">
    <text evidence="3">Isoprenoid biosynthesis; isopentenyl diphosphate biosynthesis via DXP pathway; isopentenyl diphosphate from 1-deoxy-D-xylulose 5-phosphate: step 2/6.</text>
</comment>
<keyword evidence="3" id="KW-0414">Isoprene biosynthesis</keyword>
<dbReference type="Proteomes" id="UP000319557">
    <property type="component" value="Chromosome"/>
</dbReference>
<name>A0A517M2A1_9BACT</name>
<dbReference type="EMBL" id="CP036261">
    <property type="protein sequence ID" value="QDS88997.1"/>
    <property type="molecule type" value="Genomic_DNA"/>
</dbReference>
<dbReference type="FunFam" id="3.90.550.10:FF:000003">
    <property type="entry name" value="2-C-methyl-D-erythritol 4-phosphate cytidylyltransferase"/>
    <property type="match status" value="1"/>
</dbReference>
<dbReference type="EC" id="2.7.7.60" evidence="3"/>
<dbReference type="UniPathway" id="UPA00056">
    <property type="reaction ID" value="UER00093"/>
</dbReference>
<accession>A0A517M2A1</accession>
<feature type="site" description="Positions MEP for the nucleophilic attack" evidence="3">
    <location>
        <position position="214"/>
    </location>
</feature>
<gene>
    <name evidence="3 4" type="primary">ispD</name>
    <name evidence="4" type="ORF">EC9_31930</name>
</gene>
<dbReference type="GO" id="GO:0050518">
    <property type="term" value="F:2-C-methyl-D-erythritol 4-phosphate cytidylyltransferase activity"/>
    <property type="evidence" value="ECO:0007669"/>
    <property type="project" value="UniProtKB-UniRule"/>
</dbReference>
<dbReference type="HAMAP" id="MF_00108">
    <property type="entry name" value="IspD"/>
    <property type="match status" value="1"/>
</dbReference>
<dbReference type="InterPro" id="IPR029044">
    <property type="entry name" value="Nucleotide-diphossugar_trans"/>
</dbReference>
<comment type="catalytic activity">
    <reaction evidence="3">
        <text>2-C-methyl-D-erythritol 4-phosphate + CTP + H(+) = 4-CDP-2-C-methyl-D-erythritol + diphosphate</text>
        <dbReference type="Rhea" id="RHEA:13429"/>
        <dbReference type="ChEBI" id="CHEBI:15378"/>
        <dbReference type="ChEBI" id="CHEBI:33019"/>
        <dbReference type="ChEBI" id="CHEBI:37563"/>
        <dbReference type="ChEBI" id="CHEBI:57823"/>
        <dbReference type="ChEBI" id="CHEBI:58262"/>
        <dbReference type="EC" id="2.7.7.60"/>
    </reaction>
</comment>
<proteinExistence type="inferred from homology"/>
<evidence type="ECO:0000256" key="1">
    <source>
        <dbReference type="ARBA" id="ARBA00022679"/>
    </source>
</evidence>
<keyword evidence="2 3" id="KW-0548">Nucleotidyltransferase</keyword>